<organism evidence="1 2">
    <name type="scientific">Romanomermis culicivorax</name>
    <name type="common">Nematode worm</name>
    <dbReference type="NCBI Taxonomy" id="13658"/>
    <lineage>
        <taxon>Eukaryota</taxon>
        <taxon>Metazoa</taxon>
        <taxon>Ecdysozoa</taxon>
        <taxon>Nematoda</taxon>
        <taxon>Enoplea</taxon>
        <taxon>Dorylaimia</taxon>
        <taxon>Mermithida</taxon>
        <taxon>Mermithoidea</taxon>
        <taxon>Mermithidae</taxon>
        <taxon>Romanomermis</taxon>
    </lineage>
</organism>
<proteinExistence type="predicted"/>
<accession>A0A915JVL0</accession>
<name>A0A915JVL0_ROMCU</name>
<sequence length="93" mass="9897">MPVTMDPSTTPQFVGHANILASYCIPKIRTVQPTPATNVMSPAPSACIVTQGPPPGIPMDWAMEVIDQVEPINLTVLSPVQDAMLAIWSVDLA</sequence>
<dbReference type="AlphaFoldDB" id="A0A915JVL0"/>
<dbReference type="WBParaSite" id="nRc.2.0.1.t30069-RA">
    <property type="protein sequence ID" value="nRc.2.0.1.t30069-RA"/>
    <property type="gene ID" value="nRc.2.0.1.g30069"/>
</dbReference>
<evidence type="ECO:0000313" key="2">
    <source>
        <dbReference type="WBParaSite" id="nRc.2.0.1.t30069-RA"/>
    </source>
</evidence>
<reference evidence="2" key="1">
    <citation type="submission" date="2022-11" db="UniProtKB">
        <authorList>
            <consortium name="WormBaseParasite"/>
        </authorList>
    </citation>
    <scope>IDENTIFICATION</scope>
</reference>
<evidence type="ECO:0000313" key="1">
    <source>
        <dbReference type="Proteomes" id="UP000887565"/>
    </source>
</evidence>
<keyword evidence="1" id="KW-1185">Reference proteome</keyword>
<protein>
    <submittedName>
        <fullName evidence="2">Uncharacterized protein</fullName>
    </submittedName>
</protein>
<dbReference type="Proteomes" id="UP000887565">
    <property type="component" value="Unplaced"/>
</dbReference>